<dbReference type="EMBL" id="MT898296">
    <property type="protein sequence ID" value="QOS25495.1"/>
    <property type="molecule type" value="Genomic_DNA"/>
</dbReference>
<dbReference type="PANTHER" id="PTHR23416">
    <property type="entry name" value="SIALIC ACID SYNTHASE-RELATED"/>
    <property type="match status" value="1"/>
</dbReference>
<dbReference type="PANTHER" id="PTHR23416:SF78">
    <property type="entry name" value="LIPOPOLYSACCHARIDE BIOSYNTHESIS O-ACETYL TRANSFERASE WBBJ-RELATED"/>
    <property type="match status" value="1"/>
</dbReference>
<dbReference type="Pfam" id="PF00132">
    <property type="entry name" value="Hexapep"/>
    <property type="match status" value="1"/>
</dbReference>
<dbReference type="EMBL" id="MT898336">
    <property type="protein sequence ID" value="QOS26975.1"/>
    <property type="molecule type" value="Genomic_DNA"/>
</dbReference>
<dbReference type="Gene3D" id="2.160.10.10">
    <property type="entry name" value="Hexapeptide repeat proteins"/>
    <property type="match status" value="1"/>
</dbReference>
<dbReference type="EC" id="2.3.1.-" evidence="6"/>
<dbReference type="EMBL" id="MT898176">
    <property type="protein sequence ID" value="QOS21041.1"/>
    <property type="molecule type" value="Genomic_DNA"/>
</dbReference>
<proteinExistence type="predicted"/>
<evidence type="ECO:0000313" key="5">
    <source>
        <dbReference type="EMBL" id="QOS21041.1"/>
    </source>
</evidence>
<dbReference type="PROSITE" id="PS00101">
    <property type="entry name" value="HEXAPEP_TRANSFERASES"/>
    <property type="match status" value="1"/>
</dbReference>
<dbReference type="InterPro" id="IPR051159">
    <property type="entry name" value="Hexapeptide_acetyltransf"/>
</dbReference>
<protein>
    <submittedName>
        <fullName evidence="6">Putative acetyltransferase</fullName>
        <ecNumber evidence="6">2.3.1.-</ecNumber>
    </submittedName>
</protein>
<keyword evidence="2" id="KW-0677">Repeat</keyword>
<evidence type="ECO:0000256" key="1">
    <source>
        <dbReference type="ARBA" id="ARBA00022679"/>
    </source>
</evidence>
<evidence type="ECO:0000313" key="7">
    <source>
        <dbReference type="EMBL" id="QOS26975.1"/>
    </source>
</evidence>
<reference evidence="6" key="1">
    <citation type="submission" date="2020-08" db="EMBL/GenBank/DDBJ databases">
        <title>Genetic structure, function and evolution of capsule biosynthesis loci in Vibrio parahaemolyticus.</title>
        <authorList>
            <person name="Li L."/>
            <person name="Bian S."/>
        </authorList>
    </citation>
    <scope>NUCLEOTIDE SEQUENCE</scope>
    <source>
        <strain evidence="5">VP44</strain>
        <strain evidence="6">VP50</strain>
        <strain evidence="4">VP61</strain>
        <strain evidence="7">VP66</strain>
    </source>
</reference>
<organism evidence="6">
    <name type="scientific">Vibrio parahaemolyticus</name>
    <dbReference type="NCBI Taxonomy" id="670"/>
    <lineage>
        <taxon>Bacteria</taxon>
        <taxon>Pseudomonadati</taxon>
        <taxon>Pseudomonadota</taxon>
        <taxon>Gammaproteobacteria</taxon>
        <taxon>Vibrionales</taxon>
        <taxon>Vibrionaceae</taxon>
        <taxon>Vibrio</taxon>
    </lineage>
</organism>
<dbReference type="AlphaFoldDB" id="A0A7M1WET8"/>
<keyword evidence="3 6" id="KW-0012">Acyltransferase</keyword>
<evidence type="ECO:0000313" key="4">
    <source>
        <dbReference type="EMBL" id="QOS16714.1"/>
    </source>
</evidence>
<dbReference type="EMBL" id="MT898058">
    <property type="protein sequence ID" value="QOS16714.1"/>
    <property type="molecule type" value="Genomic_DNA"/>
</dbReference>
<sequence>MKISKMNVANAVRVKAFELSGADIGSHVVFSPKTKLFGCKNISIKNGCFFADNVNIVAYGEKITIGENTLIASGSTLISRNHKFSDIDKYIKEQGYQNAPIVIGNDVWIGFNSTILPGVSIGDGAVIAAHSVVTKDVPSYTVVGGIPAKEIKKRGV</sequence>
<keyword evidence="1 6" id="KW-0808">Transferase</keyword>
<dbReference type="CDD" id="cd04647">
    <property type="entry name" value="LbH_MAT_like"/>
    <property type="match status" value="1"/>
</dbReference>
<dbReference type="InterPro" id="IPR011004">
    <property type="entry name" value="Trimer_LpxA-like_sf"/>
</dbReference>
<name>A0A7M1WET8_VIBPH</name>
<accession>A0A7M1WET8</accession>
<evidence type="ECO:0000256" key="2">
    <source>
        <dbReference type="ARBA" id="ARBA00022737"/>
    </source>
</evidence>
<evidence type="ECO:0000256" key="3">
    <source>
        <dbReference type="ARBA" id="ARBA00023315"/>
    </source>
</evidence>
<gene>
    <name evidence="5" type="ORF">VP44_00033</name>
    <name evidence="6" type="ORF">VP50_00033</name>
    <name evidence="4" type="ORF">VP61_00033</name>
    <name evidence="7" type="ORF">VP66_00033</name>
</gene>
<dbReference type="SUPFAM" id="SSF51161">
    <property type="entry name" value="Trimeric LpxA-like enzymes"/>
    <property type="match status" value="1"/>
</dbReference>
<evidence type="ECO:0000313" key="6">
    <source>
        <dbReference type="EMBL" id="QOS25495.1"/>
    </source>
</evidence>
<dbReference type="InterPro" id="IPR001451">
    <property type="entry name" value="Hexapep"/>
</dbReference>
<dbReference type="GO" id="GO:0016746">
    <property type="term" value="F:acyltransferase activity"/>
    <property type="evidence" value="ECO:0007669"/>
    <property type="project" value="UniProtKB-KW"/>
</dbReference>
<dbReference type="InterPro" id="IPR018357">
    <property type="entry name" value="Hexapep_transf_CS"/>
</dbReference>